<sequence length="161" mass="16315">MSSLPSSFDVVVIGTGLTESVLAAACARAGKSVLHLDANLFYGARHATFSLRDFSAWLRGEAAAGEAAQRMDPSAGAPPGDEVAQPDSSQPLRVTHTPHAPRLVSYISGDGTTEPGGVDAAVDAPAGDAPATGAPGDASAPPPELLDRSARFNIDLSPSLI</sequence>
<dbReference type="PANTHER" id="PTHR11787:SF4">
    <property type="entry name" value="CHM, RAB ESCORT PROTEIN 1"/>
    <property type="match status" value="1"/>
</dbReference>
<dbReference type="RefSeq" id="XP_005760490.1">
    <property type="nucleotide sequence ID" value="XM_005760433.1"/>
</dbReference>
<protein>
    <recommendedName>
        <fullName evidence="5">Rab proteins geranylgeranyltransferase component A</fullName>
    </recommendedName>
</protein>
<feature type="compositionally biased region" description="Low complexity" evidence="2">
    <location>
        <begin position="115"/>
        <end position="139"/>
    </location>
</feature>
<dbReference type="HOGENOM" id="CLU_1648167_0_0_1"/>
<evidence type="ECO:0000313" key="4">
    <source>
        <dbReference type="Proteomes" id="UP000013827"/>
    </source>
</evidence>
<dbReference type="SUPFAM" id="SSF51905">
    <property type="entry name" value="FAD/NAD(P)-binding domain"/>
    <property type="match status" value="1"/>
</dbReference>
<feature type="region of interest" description="Disordered" evidence="2">
    <location>
        <begin position="63"/>
        <end position="161"/>
    </location>
</feature>
<evidence type="ECO:0000256" key="2">
    <source>
        <dbReference type="SAM" id="MobiDB-lite"/>
    </source>
</evidence>
<comment type="similarity">
    <text evidence="1">Belongs to the Rab GDI family.</text>
</comment>
<evidence type="ECO:0000256" key="1">
    <source>
        <dbReference type="ARBA" id="ARBA00005593"/>
    </source>
</evidence>
<proteinExistence type="inferred from homology"/>
<dbReference type="AlphaFoldDB" id="A0A0D3I9X6"/>
<keyword evidence="4" id="KW-1185">Reference proteome</keyword>
<reference evidence="3" key="2">
    <citation type="submission" date="2024-10" db="UniProtKB">
        <authorList>
            <consortium name="EnsemblProtists"/>
        </authorList>
    </citation>
    <scope>IDENTIFICATION</scope>
</reference>
<dbReference type="eggNOG" id="KOG4405">
    <property type="taxonomic scope" value="Eukaryota"/>
</dbReference>
<dbReference type="GO" id="GO:0005968">
    <property type="term" value="C:Rab-protein geranylgeranyltransferase complex"/>
    <property type="evidence" value="ECO:0007669"/>
    <property type="project" value="TreeGrafter"/>
</dbReference>
<accession>A0A0D3I9X6</accession>
<dbReference type="Gene3D" id="3.50.50.60">
    <property type="entry name" value="FAD/NAD(P)-binding domain"/>
    <property type="match status" value="1"/>
</dbReference>
<reference evidence="4" key="1">
    <citation type="journal article" date="2013" name="Nature">
        <title>Pan genome of the phytoplankton Emiliania underpins its global distribution.</title>
        <authorList>
            <person name="Read B.A."/>
            <person name="Kegel J."/>
            <person name="Klute M.J."/>
            <person name="Kuo A."/>
            <person name="Lefebvre S.C."/>
            <person name="Maumus F."/>
            <person name="Mayer C."/>
            <person name="Miller J."/>
            <person name="Monier A."/>
            <person name="Salamov A."/>
            <person name="Young J."/>
            <person name="Aguilar M."/>
            <person name="Claverie J.M."/>
            <person name="Frickenhaus S."/>
            <person name="Gonzalez K."/>
            <person name="Herman E.K."/>
            <person name="Lin Y.C."/>
            <person name="Napier J."/>
            <person name="Ogata H."/>
            <person name="Sarno A.F."/>
            <person name="Shmutz J."/>
            <person name="Schroeder D."/>
            <person name="de Vargas C."/>
            <person name="Verret F."/>
            <person name="von Dassow P."/>
            <person name="Valentin K."/>
            <person name="Van de Peer Y."/>
            <person name="Wheeler G."/>
            <person name="Dacks J.B."/>
            <person name="Delwiche C.F."/>
            <person name="Dyhrman S.T."/>
            <person name="Glockner G."/>
            <person name="John U."/>
            <person name="Richards T."/>
            <person name="Worden A.Z."/>
            <person name="Zhang X."/>
            <person name="Grigoriev I.V."/>
            <person name="Allen A.E."/>
            <person name="Bidle K."/>
            <person name="Borodovsky M."/>
            <person name="Bowler C."/>
            <person name="Brownlee C."/>
            <person name="Cock J.M."/>
            <person name="Elias M."/>
            <person name="Gladyshev V.N."/>
            <person name="Groth M."/>
            <person name="Guda C."/>
            <person name="Hadaegh A."/>
            <person name="Iglesias-Rodriguez M.D."/>
            <person name="Jenkins J."/>
            <person name="Jones B.M."/>
            <person name="Lawson T."/>
            <person name="Leese F."/>
            <person name="Lindquist E."/>
            <person name="Lobanov A."/>
            <person name="Lomsadze A."/>
            <person name="Malik S.B."/>
            <person name="Marsh M.E."/>
            <person name="Mackinder L."/>
            <person name="Mock T."/>
            <person name="Mueller-Roeber B."/>
            <person name="Pagarete A."/>
            <person name="Parker M."/>
            <person name="Probert I."/>
            <person name="Quesneville H."/>
            <person name="Raines C."/>
            <person name="Rensing S.A."/>
            <person name="Riano-Pachon D.M."/>
            <person name="Richier S."/>
            <person name="Rokitta S."/>
            <person name="Shiraiwa Y."/>
            <person name="Soanes D.M."/>
            <person name="van der Giezen M."/>
            <person name="Wahlund T.M."/>
            <person name="Williams B."/>
            <person name="Wilson W."/>
            <person name="Wolfe G."/>
            <person name="Wurch L.L."/>
        </authorList>
    </citation>
    <scope>NUCLEOTIDE SEQUENCE</scope>
</reference>
<dbReference type="InterPro" id="IPR018203">
    <property type="entry name" value="GDP_dissociation_inhibitor"/>
</dbReference>
<evidence type="ECO:0000313" key="3">
    <source>
        <dbReference type="EnsemblProtists" id="EOD08061"/>
    </source>
</evidence>
<name>A0A0D3I9X6_EMIH1</name>
<dbReference type="GO" id="GO:0016192">
    <property type="term" value="P:vesicle-mediated transport"/>
    <property type="evidence" value="ECO:0007669"/>
    <property type="project" value="TreeGrafter"/>
</dbReference>
<dbReference type="KEGG" id="ehx:EMIHUDRAFT_258374"/>
<dbReference type="GO" id="GO:0005092">
    <property type="term" value="F:GDP-dissociation inhibitor activity"/>
    <property type="evidence" value="ECO:0007669"/>
    <property type="project" value="InterPro"/>
</dbReference>
<dbReference type="InterPro" id="IPR036188">
    <property type="entry name" value="FAD/NAD-bd_sf"/>
</dbReference>
<dbReference type="GO" id="GO:0007264">
    <property type="term" value="P:small GTPase-mediated signal transduction"/>
    <property type="evidence" value="ECO:0007669"/>
    <property type="project" value="InterPro"/>
</dbReference>
<dbReference type="GeneID" id="17254213"/>
<dbReference type="PRINTS" id="PR00891">
    <property type="entry name" value="RABGDIREP"/>
</dbReference>
<dbReference type="GO" id="GO:0005829">
    <property type="term" value="C:cytosol"/>
    <property type="evidence" value="ECO:0007669"/>
    <property type="project" value="TreeGrafter"/>
</dbReference>
<dbReference type="STRING" id="2903.R1DAY8"/>
<organism evidence="3 4">
    <name type="scientific">Emiliania huxleyi (strain CCMP1516)</name>
    <dbReference type="NCBI Taxonomy" id="280463"/>
    <lineage>
        <taxon>Eukaryota</taxon>
        <taxon>Haptista</taxon>
        <taxon>Haptophyta</taxon>
        <taxon>Prymnesiophyceae</taxon>
        <taxon>Isochrysidales</taxon>
        <taxon>Noelaerhabdaceae</taxon>
        <taxon>Emiliania</taxon>
    </lineage>
</organism>
<dbReference type="PaxDb" id="2903-EOD08061"/>
<dbReference type="EnsemblProtists" id="EOD08061">
    <property type="protein sequence ID" value="EOD08061"/>
    <property type="gene ID" value="EMIHUDRAFT_258374"/>
</dbReference>
<evidence type="ECO:0008006" key="5">
    <source>
        <dbReference type="Google" id="ProtNLM"/>
    </source>
</evidence>
<dbReference type="Proteomes" id="UP000013827">
    <property type="component" value="Unassembled WGS sequence"/>
</dbReference>
<dbReference type="Pfam" id="PF00996">
    <property type="entry name" value="GDI"/>
    <property type="match status" value="1"/>
</dbReference>
<dbReference type="PANTHER" id="PTHR11787">
    <property type="entry name" value="RAB GDP-DISSOCIATION INHIBITOR"/>
    <property type="match status" value="1"/>
</dbReference>
<dbReference type="GO" id="GO:0005634">
    <property type="term" value="C:nucleus"/>
    <property type="evidence" value="ECO:0007669"/>
    <property type="project" value="TreeGrafter"/>
</dbReference>